<keyword evidence="2" id="KW-1185">Reference proteome</keyword>
<name>A0ABN3JPE0_9ACTN</name>
<evidence type="ECO:0000313" key="2">
    <source>
        <dbReference type="Proteomes" id="UP001501231"/>
    </source>
</evidence>
<gene>
    <name evidence="1" type="ORF">GCM10010191_58870</name>
</gene>
<protein>
    <recommendedName>
        <fullName evidence="3">IS1 family transposase</fullName>
    </recommendedName>
</protein>
<dbReference type="EMBL" id="BAAARW010000021">
    <property type="protein sequence ID" value="GAA2436322.1"/>
    <property type="molecule type" value="Genomic_DNA"/>
</dbReference>
<organism evidence="1 2">
    <name type="scientific">Actinomadura vinacea</name>
    <dbReference type="NCBI Taxonomy" id="115336"/>
    <lineage>
        <taxon>Bacteria</taxon>
        <taxon>Bacillati</taxon>
        <taxon>Actinomycetota</taxon>
        <taxon>Actinomycetes</taxon>
        <taxon>Streptosporangiales</taxon>
        <taxon>Thermomonosporaceae</taxon>
        <taxon>Actinomadura</taxon>
    </lineage>
</organism>
<sequence>MPPFPRPQEATVSLVTDPVEGSCPKCGVQELRRYPVNSEGGWFQVVKCQNCLHSLGRERWNLLGSLQLLSDTIWERGLNHDRS</sequence>
<dbReference type="RefSeq" id="WP_344593275.1">
    <property type="nucleotide sequence ID" value="NZ_BAAARW010000021.1"/>
</dbReference>
<reference evidence="1 2" key="1">
    <citation type="journal article" date="2019" name="Int. J. Syst. Evol. Microbiol.">
        <title>The Global Catalogue of Microorganisms (GCM) 10K type strain sequencing project: providing services to taxonomists for standard genome sequencing and annotation.</title>
        <authorList>
            <consortium name="The Broad Institute Genomics Platform"/>
            <consortium name="The Broad Institute Genome Sequencing Center for Infectious Disease"/>
            <person name="Wu L."/>
            <person name="Ma J."/>
        </authorList>
    </citation>
    <scope>NUCLEOTIDE SEQUENCE [LARGE SCALE GENOMIC DNA]</scope>
    <source>
        <strain evidence="1 2">JCM 3325</strain>
    </source>
</reference>
<evidence type="ECO:0000313" key="1">
    <source>
        <dbReference type="EMBL" id="GAA2436322.1"/>
    </source>
</evidence>
<comment type="caution">
    <text evidence="1">The sequence shown here is derived from an EMBL/GenBank/DDBJ whole genome shotgun (WGS) entry which is preliminary data.</text>
</comment>
<evidence type="ECO:0008006" key="3">
    <source>
        <dbReference type="Google" id="ProtNLM"/>
    </source>
</evidence>
<proteinExistence type="predicted"/>
<accession>A0ABN3JPE0</accession>
<dbReference type="Proteomes" id="UP001501231">
    <property type="component" value="Unassembled WGS sequence"/>
</dbReference>